<dbReference type="AlphaFoldDB" id="A0A8J4TYD1"/>
<keyword evidence="2" id="KW-1185">Reference proteome</keyword>
<gene>
    <name evidence="1" type="primary">Myo7b</name>
    <name evidence="1" type="ORF">DAT39_023314</name>
</gene>
<protein>
    <submittedName>
        <fullName evidence="1">Unconventional myosin-VIIb</fullName>
    </submittedName>
</protein>
<accession>A0A8J4TYD1</accession>
<evidence type="ECO:0000313" key="1">
    <source>
        <dbReference type="EMBL" id="KAF5880184.1"/>
    </source>
</evidence>
<sequence length="82" mass="9056">MFLGSAGVSWCAAWTSSSICSAHLHDIFFSHIFSLIPREKIHLTGDWNIVSFLDPEPAGFFCFMAVTVFKPSRGIVFLSESG</sequence>
<dbReference type="Proteomes" id="UP000727407">
    <property type="component" value="Unassembled WGS sequence"/>
</dbReference>
<proteinExistence type="predicted"/>
<reference evidence="1" key="1">
    <citation type="submission" date="2020-07" db="EMBL/GenBank/DDBJ databases">
        <title>Clarias magur genome sequencing, assembly and annotation.</title>
        <authorList>
            <person name="Kushwaha B."/>
            <person name="Kumar R."/>
            <person name="Das P."/>
            <person name="Joshi C.G."/>
            <person name="Kumar D."/>
            <person name="Nagpure N.S."/>
            <person name="Pandey M."/>
            <person name="Agarwal S."/>
            <person name="Srivastava S."/>
            <person name="Singh M."/>
            <person name="Sahoo L."/>
            <person name="Jayasankar P."/>
            <person name="Meher P.K."/>
            <person name="Koringa P.G."/>
            <person name="Iquebal M.A."/>
            <person name="Das S.P."/>
            <person name="Bit A."/>
            <person name="Patnaik S."/>
            <person name="Patel N."/>
            <person name="Shah T.M."/>
            <person name="Hinsu A."/>
            <person name="Jena J.K."/>
        </authorList>
    </citation>
    <scope>NUCLEOTIDE SEQUENCE</scope>
    <source>
        <strain evidence="1">CIFAMagur01</strain>
        <tissue evidence="1">Testis</tissue>
    </source>
</reference>
<comment type="caution">
    <text evidence="1">The sequence shown here is derived from an EMBL/GenBank/DDBJ whole genome shotgun (WGS) entry which is preliminary data.</text>
</comment>
<evidence type="ECO:0000313" key="2">
    <source>
        <dbReference type="Proteomes" id="UP000727407"/>
    </source>
</evidence>
<feature type="non-terminal residue" evidence="1">
    <location>
        <position position="82"/>
    </location>
</feature>
<dbReference type="EMBL" id="QNUK01001586">
    <property type="protein sequence ID" value="KAF5880184.1"/>
    <property type="molecule type" value="Genomic_DNA"/>
</dbReference>
<name>A0A8J4TYD1_CLAMG</name>
<organism evidence="1 2">
    <name type="scientific">Clarias magur</name>
    <name type="common">Asian catfish</name>
    <name type="synonym">Macropteronotus magur</name>
    <dbReference type="NCBI Taxonomy" id="1594786"/>
    <lineage>
        <taxon>Eukaryota</taxon>
        <taxon>Metazoa</taxon>
        <taxon>Chordata</taxon>
        <taxon>Craniata</taxon>
        <taxon>Vertebrata</taxon>
        <taxon>Euteleostomi</taxon>
        <taxon>Actinopterygii</taxon>
        <taxon>Neopterygii</taxon>
        <taxon>Teleostei</taxon>
        <taxon>Ostariophysi</taxon>
        <taxon>Siluriformes</taxon>
        <taxon>Clariidae</taxon>
        <taxon>Clarias</taxon>
    </lineage>
</organism>